<organism evidence="2 3">
    <name type="scientific">Collimonas fungivorans (strain Ter331)</name>
    <dbReference type="NCBI Taxonomy" id="1005048"/>
    <lineage>
        <taxon>Bacteria</taxon>
        <taxon>Pseudomonadati</taxon>
        <taxon>Pseudomonadota</taxon>
        <taxon>Betaproteobacteria</taxon>
        <taxon>Burkholderiales</taxon>
        <taxon>Oxalobacteraceae</taxon>
        <taxon>Collimonas</taxon>
    </lineage>
</organism>
<name>G0AKE5_COLFT</name>
<evidence type="ECO:0000313" key="3">
    <source>
        <dbReference type="Proteomes" id="UP000008392"/>
    </source>
</evidence>
<dbReference type="STRING" id="1005048.CFU_2245"/>
<gene>
    <name evidence="2" type="ordered locus">CFU_2245</name>
</gene>
<accession>G0AKE5</accession>
<reference evidence="3" key="6">
    <citation type="submission" date="2011-05" db="EMBL/GenBank/DDBJ databases">
        <title>Complete sequence of Collimonas fungivorans Ter331.</title>
        <authorList>
            <person name="Leveau J.H."/>
        </authorList>
    </citation>
    <scope>NUCLEOTIDE SEQUENCE [LARGE SCALE GENOMIC DNA]</scope>
    <source>
        <strain evidence="3">Ter331</strain>
    </source>
</reference>
<feature type="region of interest" description="Disordered" evidence="1">
    <location>
        <begin position="648"/>
        <end position="671"/>
    </location>
</feature>
<dbReference type="KEGG" id="cfu:CFU_2245"/>
<evidence type="ECO:0000256" key="1">
    <source>
        <dbReference type="SAM" id="MobiDB-lite"/>
    </source>
</evidence>
<dbReference type="AlphaFoldDB" id="G0AKE5"/>
<dbReference type="HOGENOM" id="CLU_409230_0_0_4"/>
<evidence type="ECO:0008006" key="4">
    <source>
        <dbReference type="Google" id="ProtNLM"/>
    </source>
</evidence>
<reference evidence="2 3" key="4">
    <citation type="journal article" date="2010" name="Environ. Microbiol.">
        <title>The bacterial genus Collimonas: mycophagy, weathering and other adaptive solutions to life in oligotrophic soil environments.</title>
        <authorList>
            <person name="Leveau J.H."/>
            <person name="Uroz S."/>
            <person name="de Boer W."/>
        </authorList>
    </citation>
    <scope>NUCLEOTIDE SEQUENCE [LARGE SCALE GENOMIC DNA]</scope>
    <source>
        <strain evidence="2 3">Ter331</strain>
    </source>
</reference>
<evidence type="ECO:0000313" key="2">
    <source>
        <dbReference type="EMBL" id="AEK62072.1"/>
    </source>
</evidence>
<reference evidence="2 3" key="2">
    <citation type="journal article" date="2006" name="J. Microbiol. Methods">
        <title>Genomic flank-sequencing of plasposon insertion sites for rapid identification of functional genes.</title>
        <authorList>
            <person name="Leveau J.H."/>
            <person name="Gerards S."/>
            <person name="Fritsche K."/>
            <person name="Zondag G."/>
            <person name="van Veen J.A."/>
        </authorList>
    </citation>
    <scope>NUCLEOTIDE SEQUENCE [LARGE SCALE GENOMIC DNA]</scope>
    <source>
        <strain evidence="2 3">Ter331</strain>
    </source>
</reference>
<reference evidence="2 3" key="5">
    <citation type="journal article" date="2011" name="ISME J.">
        <title>Dual transcriptional profiling of a bacterial/fungal confrontation: Collimonas fungivorans versus Aspergillus niger.</title>
        <authorList>
            <person name="Mela F."/>
            <person name="Fritsche K."/>
            <person name="de Boer W."/>
            <person name="van Veen J.A."/>
            <person name="de Graaff L.H."/>
            <person name="van den Berg M."/>
            <person name="Leveau J.H."/>
        </authorList>
    </citation>
    <scope>NUCLEOTIDE SEQUENCE [LARGE SCALE GENOMIC DNA]</scope>
    <source>
        <strain evidence="2 3">Ter331</strain>
    </source>
</reference>
<reference evidence="2 3" key="3">
    <citation type="journal article" date="2008" name="FEMS Microbiol. Ecol.">
        <title>Identification and characterization of genes underlying chitinolysis in Collimonas fungivorans Ter331.</title>
        <authorList>
            <person name="Fritsche K."/>
            <person name="de Boer W."/>
            <person name="Gerards S."/>
            <person name="van den Berg M."/>
            <person name="van Veen J.A."/>
            <person name="Leveau J.H."/>
        </authorList>
    </citation>
    <scope>NUCLEOTIDE SEQUENCE [LARGE SCALE GENOMIC DNA]</scope>
    <source>
        <strain evidence="2 3">Ter331</strain>
    </source>
</reference>
<dbReference type="EMBL" id="CP002745">
    <property type="protein sequence ID" value="AEK62072.1"/>
    <property type="molecule type" value="Genomic_DNA"/>
</dbReference>
<sequence length="671" mass="76645">MIYPFGLILFYFFRQLSPSIMHSCARRFIMLQGLRQFAGLQRSHQRQQGIKGIGVTAAAHLDLRHQRHFRRFERFRQAQHHCLHQLLVGALSLQRFGLGLDRRGFRFTYRFDRRCAAGTFHFLLEFLGMRQRFDFLALLLGRFHIGRPLIFLDRNVHQRSGQLLLLGRTLLSLVEFALLVGRDLLLGERFHLFPRNLAVTQLGHDVFDLGVARLRFRRTDQHFLEFQRIGLETLFHVGRSIGLQLAARLDQLNEGLGLRDILEVRRNHGIQGLLHQLRHVAETLHHHRRLAVVDMHHHRQRQLRFEGILGDQGDFAQVVVEAGTALAGFPHQHEVCGRHQFDLAGVSVERILARHERIAPHAAAAALDQFAMAIFLAGQIGAFAAGVRHHHTHIPDRNDGLLDQFDRRKQAIDIVGTFHQHSLLAAAQAARSEEFFRLLERVVAVADIRRQQFILGQSRPILHGHDGQLVRIMGAGDFLEHNRRKAAALIQHAAHLLVVRLFLGIQRQRIGRLFSHDDKQRRIDDVRAFAQDLALRTFLAAAFKEGTDVAEVLDLGIVGQGLPGRQVDAVARKNITDLALGDGNHGMDMHPELERRKEMKTAAPQVRLKTRLAMQGQQTGLDRSARAPQFLDHADPVVWNVSDDARYRKKHRKHNSNCNQNDKRHGQPAQA</sequence>
<dbReference type="Proteomes" id="UP000008392">
    <property type="component" value="Chromosome"/>
</dbReference>
<reference evidence="2 3" key="1">
    <citation type="journal article" date="2004" name="Environ. Microbiol.">
        <title>Phylogeny-function analysis of (meta)genomic libraries: screening for expression of ribosomal RNA genes by large-insert library fluorescent in situ hybridization (LIL-FISH).</title>
        <authorList>
            <person name="Leveau J.H."/>
            <person name="Gerards S."/>
            <person name="de Boer W."/>
            <person name="van Veen J.A."/>
        </authorList>
    </citation>
    <scope>NUCLEOTIDE SEQUENCE [LARGE SCALE GENOMIC DNA]</scope>
    <source>
        <strain evidence="2 3">Ter331</strain>
    </source>
</reference>
<keyword evidence="3" id="KW-1185">Reference proteome</keyword>
<proteinExistence type="predicted"/>
<protein>
    <recommendedName>
        <fullName evidence="4">NAD-specific glutamate dehydrogenase</fullName>
    </recommendedName>
</protein>